<evidence type="ECO:0000313" key="1">
    <source>
        <dbReference type="EMBL" id="TGG96304.1"/>
    </source>
</evidence>
<protein>
    <submittedName>
        <fullName evidence="1">High light inducible protein</fullName>
    </submittedName>
</protein>
<name>A0A524RQW5_9CHRO</name>
<sequence length="76" mass="7997">MTFSSVLPFSPGVIPASDQGNADAVWYQQAAARQIRSEHFVRAELLNGRAAMLGFVIAALTEALTGHGILGQLGLS</sequence>
<dbReference type="Proteomes" id="UP000317990">
    <property type="component" value="Unassembled WGS sequence"/>
</dbReference>
<accession>A0A524RQW5</accession>
<proteinExistence type="predicted"/>
<evidence type="ECO:0000313" key="2">
    <source>
        <dbReference type="Proteomes" id="UP000317990"/>
    </source>
</evidence>
<gene>
    <name evidence="1" type="ORF">ERJ67_00945</name>
</gene>
<dbReference type="EMBL" id="SRMO01000021">
    <property type="protein sequence ID" value="TGG96304.1"/>
    <property type="molecule type" value="Genomic_DNA"/>
</dbReference>
<comment type="caution">
    <text evidence="1">The sequence shown here is derived from an EMBL/GenBank/DDBJ whole genome shotgun (WGS) entry which is preliminary data.</text>
</comment>
<dbReference type="AlphaFoldDB" id="A0A524RQW5"/>
<dbReference type="Gene3D" id="1.10.3460.10">
    <property type="entry name" value="Chlorophyll a/b binding protein domain"/>
    <property type="match status" value="1"/>
</dbReference>
<organism evidence="1 2">
    <name type="scientific">Aphanocapsa feldmannii 277cV</name>
    <dbReference type="NCBI Taxonomy" id="2507553"/>
    <lineage>
        <taxon>Bacteria</taxon>
        <taxon>Bacillati</taxon>
        <taxon>Cyanobacteriota</taxon>
        <taxon>Cyanophyceae</taxon>
        <taxon>Oscillatoriophycideae</taxon>
        <taxon>Chroococcales</taxon>
        <taxon>Microcystaceae</taxon>
        <taxon>Aphanocapsa</taxon>
    </lineage>
</organism>
<reference evidence="1 2" key="1">
    <citation type="journal article" date="2019" name="mSystems">
        <title>Life at home and on the roam: Genomic adaptions reflect the dual lifestyle of an intracellular, facultative symbiont.</title>
        <authorList>
            <person name="Burgsdorf I."/>
        </authorList>
    </citation>
    <scope>NUCLEOTIDE SEQUENCE [LARGE SCALE GENOMIC DNA]</scope>
    <source>
        <strain evidence="1">277cV</strain>
    </source>
</reference>
<dbReference type="SUPFAM" id="SSF103511">
    <property type="entry name" value="Chlorophyll a-b binding protein"/>
    <property type="match status" value="1"/>
</dbReference>